<dbReference type="InterPro" id="IPR000253">
    <property type="entry name" value="FHA_dom"/>
</dbReference>
<evidence type="ECO:0000313" key="5">
    <source>
        <dbReference type="EMBL" id="JAG57298.1"/>
    </source>
</evidence>
<feature type="domain" description="G-patch" evidence="3">
    <location>
        <begin position="462"/>
        <end position="508"/>
    </location>
</feature>
<protein>
    <submittedName>
        <fullName evidence="4">Angiogenic factor with G patch and FHA domains 1</fullName>
    </submittedName>
</protein>
<feature type="domain" description="FHA" evidence="2">
    <location>
        <begin position="293"/>
        <end position="345"/>
    </location>
</feature>
<feature type="compositionally biased region" description="Basic and acidic residues" evidence="1">
    <location>
        <begin position="201"/>
        <end position="214"/>
    </location>
</feature>
<dbReference type="PROSITE" id="PS50006">
    <property type="entry name" value="FHA_DOMAIN"/>
    <property type="match status" value="1"/>
</dbReference>
<dbReference type="PANTHER" id="PTHR23106:SF24">
    <property type="entry name" value="ANGIOGENIC FACTOR WITH G PATCH AND FHA DOMAINS 1"/>
    <property type="match status" value="1"/>
</dbReference>
<feature type="region of interest" description="Disordered" evidence="1">
    <location>
        <begin position="168"/>
        <end position="258"/>
    </location>
</feature>
<name>A0A0A9ZG24_LYGHE</name>
<feature type="compositionally biased region" description="Polar residues" evidence="1">
    <location>
        <begin position="168"/>
        <end position="195"/>
    </location>
</feature>
<dbReference type="InterPro" id="IPR000467">
    <property type="entry name" value="G_patch_dom"/>
</dbReference>
<dbReference type="GO" id="GO:0003676">
    <property type="term" value="F:nucleic acid binding"/>
    <property type="evidence" value="ECO:0007669"/>
    <property type="project" value="InterPro"/>
</dbReference>
<organism evidence="4">
    <name type="scientific">Lygus hesperus</name>
    <name type="common">Western plant bug</name>
    <dbReference type="NCBI Taxonomy" id="30085"/>
    <lineage>
        <taxon>Eukaryota</taxon>
        <taxon>Metazoa</taxon>
        <taxon>Ecdysozoa</taxon>
        <taxon>Arthropoda</taxon>
        <taxon>Hexapoda</taxon>
        <taxon>Insecta</taxon>
        <taxon>Pterygota</taxon>
        <taxon>Neoptera</taxon>
        <taxon>Paraneoptera</taxon>
        <taxon>Hemiptera</taxon>
        <taxon>Heteroptera</taxon>
        <taxon>Panheteroptera</taxon>
        <taxon>Cimicomorpha</taxon>
        <taxon>Miridae</taxon>
        <taxon>Mirini</taxon>
        <taxon>Lygus</taxon>
    </lineage>
</organism>
<evidence type="ECO:0000259" key="2">
    <source>
        <dbReference type="PROSITE" id="PS50006"/>
    </source>
</evidence>
<evidence type="ECO:0000313" key="6">
    <source>
        <dbReference type="EMBL" id="JAQ05769.1"/>
    </source>
</evidence>
<dbReference type="PROSITE" id="PS50174">
    <property type="entry name" value="G_PATCH"/>
    <property type="match status" value="1"/>
</dbReference>
<feature type="compositionally biased region" description="Acidic residues" evidence="1">
    <location>
        <begin position="215"/>
        <end position="230"/>
    </location>
</feature>
<dbReference type="InterPro" id="IPR008984">
    <property type="entry name" value="SMAD_FHA_dom_sf"/>
</dbReference>
<gene>
    <name evidence="4" type="primary">Aggf1</name>
    <name evidence="4" type="ORF">CM83_57271</name>
    <name evidence="6" type="ORF">g.64502</name>
</gene>
<dbReference type="SUPFAM" id="SSF49879">
    <property type="entry name" value="SMAD/FHA domain"/>
    <property type="match status" value="1"/>
</dbReference>
<dbReference type="Pfam" id="PF17780">
    <property type="entry name" value="OCRE"/>
    <property type="match status" value="1"/>
</dbReference>
<dbReference type="Pfam" id="PF00498">
    <property type="entry name" value="FHA"/>
    <property type="match status" value="1"/>
</dbReference>
<feature type="compositionally biased region" description="Basic and acidic residues" evidence="1">
    <location>
        <begin position="433"/>
        <end position="452"/>
    </location>
</feature>
<reference evidence="5" key="3">
    <citation type="submission" date="2014-09" db="EMBL/GenBank/DDBJ databases">
        <authorList>
            <person name="Magalhaes I.L.F."/>
            <person name="Oliveira U."/>
            <person name="Santos F.R."/>
            <person name="Vidigal T.H.D.A."/>
            <person name="Brescovit A.D."/>
            <person name="Santos A.J."/>
        </authorList>
    </citation>
    <scope>NUCLEOTIDE SEQUENCE</scope>
</reference>
<proteinExistence type="predicted"/>
<dbReference type="Gene3D" id="2.60.200.20">
    <property type="match status" value="1"/>
</dbReference>
<accession>A0A0A9ZG24</accession>
<reference evidence="4" key="2">
    <citation type="submission" date="2014-07" db="EMBL/GenBank/DDBJ databases">
        <authorList>
            <person name="Hull J."/>
        </authorList>
    </citation>
    <scope>NUCLEOTIDE SEQUENCE</scope>
</reference>
<dbReference type="InterPro" id="IPR041591">
    <property type="entry name" value="OCRE"/>
</dbReference>
<dbReference type="PANTHER" id="PTHR23106">
    <property type="entry name" value="ANGIOGENIC FACTOR WITH G PATCH AND FHA DOMAINS 1"/>
    <property type="match status" value="1"/>
</dbReference>
<reference evidence="4" key="1">
    <citation type="journal article" date="2014" name="PLoS ONE">
        <title>Transcriptome-Based Identification of ABC Transporters in the Western Tarnished Plant Bug Lygus hesperus.</title>
        <authorList>
            <person name="Hull J.J."/>
            <person name="Chaney K."/>
            <person name="Geib S.M."/>
            <person name="Fabrick J.A."/>
            <person name="Brent C.S."/>
            <person name="Walsh D."/>
            <person name="Lavine L.C."/>
        </authorList>
    </citation>
    <scope>NUCLEOTIDE SEQUENCE</scope>
</reference>
<reference evidence="6" key="4">
    <citation type="journal article" date="2016" name="Gigascience">
        <title>De novo construction of an expanded transcriptome assembly for the western tarnished plant bug, Lygus hesperus.</title>
        <authorList>
            <person name="Tassone E.E."/>
            <person name="Geib S.M."/>
            <person name="Hall B."/>
            <person name="Fabrick J.A."/>
            <person name="Brent C.S."/>
            <person name="Hull J.J."/>
        </authorList>
    </citation>
    <scope>NUCLEOTIDE SEQUENCE</scope>
</reference>
<dbReference type="Pfam" id="PF01585">
    <property type="entry name" value="G-patch"/>
    <property type="match status" value="1"/>
</dbReference>
<dbReference type="InterPro" id="IPR053027">
    <property type="entry name" value="AGGF1"/>
</dbReference>
<sequence>MNMDLTEFPEDLQNSFVSLVAALESIHKENPEILIKFVRQVLKTFDNSRTFRDVYAQTEELVDHEKIVTPQDSAEAGLSGITQEEKEPEQVWNLKSLAEDVRSVAEQTLNQSSFVFDSRSGSYYNHEQQCYYVPDYKLYYYVQNKAYYSYDEENNCMKFYSAADTPQYHDSSGATEVTTVSKTISSPGPSQTETPMSPKACKTEEPKKPSRSIDDEIEEGEIIDDDDDDYAGYPASPQQGYSATPPVISASPTRKDLNVEPEDHCAPCVRITVRECGDGLEIGQLFIITRSGGTLGREGKHDIIIPDTNVSKDHLSFHYKYREGMDVYEIVDSSKNGTFLDGTCMVQNRVYQLQHGSILKVGDTLLLCHIHDGTGTCYECEPGCLGFMNPASPPPLPSGSSLKARHALEMAQIKRKFGLNKYTARELPKGYEDKSKIRRETVGSSHDSEKTDATSTEAPLRSGNKGYEMLTKMGWKEGKAVGKSGEGSTSPVNVTLKFSKRGLGCSEDDYVPPVKPRSKTKNLEITKKRYETCE</sequence>
<dbReference type="EMBL" id="GBHO01000095">
    <property type="protein sequence ID" value="JAG43509.1"/>
    <property type="molecule type" value="Transcribed_RNA"/>
</dbReference>
<dbReference type="EMBL" id="GBRD01008523">
    <property type="protein sequence ID" value="JAG57298.1"/>
    <property type="molecule type" value="Transcribed_RNA"/>
</dbReference>
<dbReference type="EMBL" id="GDHC01012860">
    <property type="protein sequence ID" value="JAQ05769.1"/>
    <property type="molecule type" value="Transcribed_RNA"/>
</dbReference>
<feature type="region of interest" description="Disordered" evidence="1">
    <location>
        <begin position="433"/>
        <end position="463"/>
    </location>
</feature>
<evidence type="ECO:0000256" key="1">
    <source>
        <dbReference type="SAM" id="MobiDB-lite"/>
    </source>
</evidence>
<dbReference type="SMART" id="SM00443">
    <property type="entry name" value="G_patch"/>
    <property type="match status" value="1"/>
</dbReference>
<evidence type="ECO:0000259" key="3">
    <source>
        <dbReference type="PROSITE" id="PS50174"/>
    </source>
</evidence>
<dbReference type="AlphaFoldDB" id="A0A0A9ZG24"/>
<evidence type="ECO:0000313" key="4">
    <source>
        <dbReference type="EMBL" id="JAG43509.1"/>
    </source>
</evidence>